<dbReference type="EMBL" id="ANBP01000003">
    <property type="protein sequence ID" value="KAB7759108.1"/>
    <property type="molecule type" value="Genomic_DNA"/>
</dbReference>
<dbReference type="Gene3D" id="3.90.870.10">
    <property type="entry name" value="DHBP synthase"/>
    <property type="match status" value="1"/>
</dbReference>
<keyword evidence="2" id="KW-1185">Reference proteome</keyword>
<protein>
    <recommendedName>
        <fullName evidence="3">3,4-dihydroxy-2-butanone-4-phosphate synthase</fullName>
    </recommendedName>
</protein>
<gene>
    <name evidence="1" type="ORF">MPHL21000_04545</name>
</gene>
<dbReference type="SUPFAM" id="SSF55821">
    <property type="entry name" value="YrdC/RibB"/>
    <property type="match status" value="1"/>
</dbReference>
<reference evidence="1 2" key="1">
    <citation type="submission" date="2012-10" db="EMBL/GenBank/DDBJ databases">
        <title>The draft sequence of the Mycobacterium pheli genome.</title>
        <authorList>
            <person name="Pettersson B.M.F."/>
            <person name="Das S."/>
            <person name="Dasgupta S."/>
            <person name="Bhattacharya A."/>
            <person name="Kirsebom L.A."/>
        </authorList>
    </citation>
    <scope>NUCLEOTIDE SEQUENCE [LARGE SCALE GENOMIC DNA]</scope>
    <source>
        <strain evidence="1 2">CCUG 21000</strain>
    </source>
</reference>
<dbReference type="InterPro" id="IPR017945">
    <property type="entry name" value="DHBP_synth_RibB-like_a/b_dom"/>
</dbReference>
<accession>A0A5N5VBE7</accession>
<sequence>MPWWSIAAGAAALARGELIVLHHGQHIVLVGCADTTTTTQMAFIARYSAGRPRIAIHLDNADPVNLPAEVADVTHAGGTPAEIALALTDAALPRSSGAVLADVDRYRISAGATAIADAEAFASRHGLTLVAAPD</sequence>
<name>A0A5N5VBE7_MYCPH</name>
<organism evidence="1 2">
    <name type="scientific">Mycolicibacterium phlei DSM 43239 = CCUG 21000</name>
    <dbReference type="NCBI Taxonomy" id="1226750"/>
    <lineage>
        <taxon>Bacteria</taxon>
        <taxon>Bacillati</taxon>
        <taxon>Actinomycetota</taxon>
        <taxon>Actinomycetes</taxon>
        <taxon>Mycobacteriales</taxon>
        <taxon>Mycobacteriaceae</taxon>
        <taxon>Mycolicibacterium</taxon>
    </lineage>
</organism>
<dbReference type="Proteomes" id="UP000325690">
    <property type="component" value="Unassembled WGS sequence"/>
</dbReference>
<evidence type="ECO:0008006" key="3">
    <source>
        <dbReference type="Google" id="ProtNLM"/>
    </source>
</evidence>
<comment type="caution">
    <text evidence="1">The sequence shown here is derived from an EMBL/GenBank/DDBJ whole genome shotgun (WGS) entry which is preliminary data.</text>
</comment>
<evidence type="ECO:0000313" key="2">
    <source>
        <dbReference type="Proteomes" id="UP000325690"/>
    </source>
</evidence>
<evidence type="ECO:0000313" key="1">
    <source>
        <dbReference type="EMBL" id="KAB7759108.1"/>
    </source>
</evidence>
<dbReference type="AlphaFoldDB" id="A0A5N5VBE7"/>
<proteinExistence type="predicted"/>